<dbReference type="InterPro" id="IPR029962">
    <property type="entry name" value="TBL"/>
</dbReference>
<feature type="chain" id="PRO_5042812134" evidence="7">
    <location>
        <begin position="22"/>
        <end position="346"/>
    </location>
</feature>
<comment type="subcellular location">
    <subcellularLocation>
        <location evidence="1">Membrane</location>
        <topology evidence="1">Single-pass membrane protein</topology>
    </subcellularLocation>
</comment>
<dbReference type="GO" id="GO:0016413">
    <property type="term" value="F:O-acetyltransferase activity"/>
    <property type="evidence" value="ECO:0007669"/>
    <property type="project" value="InterPro"/>
</dbReference>
<name>A0AAN8WB94_9MAGN</name>
<evidence type="ECO:0000256" key="1">
    <source>
        <dbReference type="ARBA" id="ARBA00004167"/>
    </source>
</evidence>
<evidence type="ECO:0000256" key="2">
    <source>
        <dbReference type="ARBA" id="ARBA00007727"/>
    </source>
</evidence>
<keyword evidence="6" id="KW-0472">Membrane</keyword>
<evidence type="ECO:0000256" key="4">
    <source>
        <dbReference type="ARBA" id="ARBA00022968"/>
    </source>
</evidence>
<reference evidence="10 11" key="1">
    <citation type="submission" date="2023-12" db="EMBL/GenBank/DDBJ databases">
        <title>A high-quality genome assembly for Dillenia turbinata (Dilleniales).</title>
        <authorList>
            <person name="Chanderbali A."/>
        </authorList>
    </citation>
    <scope>NUCLEOTIDE SEQUENCE [LARGE SCALE GENOMIC DNA]</scope>
    <source>
        <strain evidence="10">LSX21</strain>
        <tissue evidence="10">Leaf</tissue>
    </source>
</reference>
<evidence type="ECO:0000256" key="5">
    <source>
        <dbReference type="ARBA" id="ARBA00022989"/>
    </source>
</evidence>
<evidence type="ECO:0000313" key="10">
    <source>
        <dbReference type="EMBL" id="KAK6946594.1"/>
    </source>
</evidence>
<accession>A0AAN8WB94</accession>
<evidence type="ECO:0000313" key="11">
    <source>
        <dbReference type="Proteomes" id="UP001370490"/>
    </source>
</evidence>
<dbReference type="InterPro" id="IPR026057">
    <property type="entry name" value="TBL_C"/>
</dbReference>
<keyword evidence="3" id="KW-0812">Transmembrane</keyword>
<dbReference type="Pfam" id="PF14416">
    <property type="entry name" value="PMR5N"/>
    <property type="match status" value="1"/>
</dbReference>
<evidence type="ECO:0000256" key="7">
    <source>
        <dbReference type="SAM" id="SignalP"/>
    </source>
</evidence>
<feature type="signal peptide" evidence="7">
    <location>
        <begin position="1"/>
        <end position="21"/>
    </location>
</feature>
<feature type="domain" description="Trichome birefringence-like C-terminal" evidence="8">
    <location>
        <begin position="81"/>
        <end position="344"/>
    </location>
</feature>
<keyword evidence="7" id="KW-0732">Signal</keyword>
<gene>
    <name evidence="10" type="ORF">RJ641_000067</name>
</gene>
<dbReference type="Proteomes" id="UP001370490">
    <property type="component" value="Unassembled WGS sequence"/>
</dbReference>
<protein>
    <submittedName>
        <fullName evidence="10">PC-Esterase</fullName>
    </submittedName>
</protein>
<dbReference type="GO" id="GO:0016020">
    <property type="term" value="C:membrane"/>
    <property type="evidence" value="ECO:0007669"/>
    <property type="project" value="UniProtKB-SubCell"/>
</dbReference>
<evidence type="ECO:0000259" key="9">
    <source>
        <dbReference type="Pfam" id="PF14416"/>
    </source>
</evidence>
<dbReference type="PANTHER" id="PTHR32285:SF206">
    <property type="entry name" value="PROTEIN TRICHOME BIREFRINGENCE-LIKE 37"/>
    <property type="match status" value="1"/>
</dbReference>
<comment type="similarity">
    <text evidence="2">Belongs to the PC-esterase family. TBL subfamily.</text>
</comment>
<organism evidence="10 11">
    <name type="scientific">Dillenia turbinata</name>
    <dbReference type="NCBI Taxonomy" id="194707"/>
    <lineage>
        <taxon>Eukaryota</taxon>
        <taxon>Viridiplantae</taxon>
        <taxon>Streptophyta</taxon>
        <taxon>Embryophyta</taxon>
        <taxon>Tracheophyta</taxon>
        <taxon>Spermatophyta</taxon>
        <taxon>Magnoliopsida</taxon>
        <taxon>eudicotyledons</taxon>
        <taxon>Gunneridae</taxon>
        <taxon>Pentapetalae</taxon>
        <taxon>Dilleniales</taxon>
        <taxon>Dilleniaceae</taxon>
        <taxon>Dillenia</taxon>
    </lineage>
</organism>
<comment type="caution">
    <text evidence="10">The sequence shown here is derived from an EMBL/GenBank/DDBJ whole genome shotgun (WGS) entry which is preliminary data.</text>
</comment>
<keyword evidence="11" id="KW-1185">Reference proteome</keyword>
<evidence type="ECO:0000256" key="3">
    <source>
        <dbReference type="ARBA" id="ARBA00022692"/>
    </source>
</evidence>
<dbReference type="InterPro" id="IPR025846">
    <property type="entry name" value="TBL_N"/>
</dbReference>
<keyword evidence="5" id="KW-1133">Transmembrane helix</keyword>
<sequence>MGYVFFIAMFVFSRLQWRSNASLKPSDGCNLFKGSWVYDKTYPYYDKRTCPFIEEQFDCEGNGRPDKNYLKYRWKPTSCDLPRFDGQDFLRRFKGKKILFVGDSLSLNQWESLTCMVHAAVPKSSYNMSSKGKFKTFSIPDYGISISLNRLPFLVDQVEEKNGAVVKLDSIENGKAWKGYDMLIFNTWHWWFHKAGNQKWDYLEVGGKRYKDMDRFEAVKLALTTWSKWVDSNIDPTVTKVYYQGISPTHYKGGEWKGGKSNCMNQTKPLPGSEYPAGPLPGSEVVPEVLSKMLNPVTLLDIAELSQLRVDGHPSAYGKNSQGNDCSHWCLAGVLDTWNQILFATL</sequence>
<dbReference type="GO" id="GO:0005794">
    <property type="term" value="C:Golgi apparatus"/>
    <property type="evidence" value="ECO:0007669"/>
    <property type="project" value="TreeGrafter"/>
</dbReference>
<dbReference type="PANTHER" id="PTHR32285">
    <property type="entry name" value="PROTEIN TRICHOME BIREFRINGENCE-LIKE 9-RELATED"/>
    <property type="match status" value="1"/>
</dbReference>
<evidence type="ECO:0000259" key="8">
    <source>
        <dbReference type="Pfam" id="PF13839"/>
    </source>
</evidence>
<dbReference type="AlphaFoldDB" id="A0AAN8WB94"/>
<dbReference type="Pfam" id="PF13839">
    <property type="entry name" value="PC-Esterase"/>
    <property type="match status" value="1"/>
</dbReference>
<dbReference type="EMBL" id="JBAMMX010000001">
    <property type="protein sequence ID" value="KAK6946594.1"/>
    <property type="molecule type" value="Genomic_DNA"/>
</dbReference>
<proteinExistence type="inferred from homology"/>
<evidence type="ECO:0000256" key="6">
    <source>
        <dbReference type="ARBA" id="ARBA00023136"/>
    </source>
</evidence>
<keyword evidence="4" id="KW-0735">Signal-anchor</keyword>
<feature type="domain" description="Trichome birefringence-like N-terminal" evidence="9">
    <location>
        <begin position="28"/>
        <end position="80"/>
    </location>
</feature>